<dbReference type="InterPro" id="IPR006703">
    <property type="entry name" value="G_AIG1"/>
</dbReference>
<dbReference type="InterPro" id="IPR045058">
    <property type="entry name" value="GIMA/IAN/Toc"/>
</dbReference>
<dbReference type="PROSITE" id="PS51720">
    <property type="entry name" value="G_AIG1"/>
    <property type="match status" value="2"/>
</dbReference>
<dbReference type="PANTHER" id="PTHR10903:SF184">
    <property type="entry name" value="GTP-BINDING PROTEIN A"/>
    <property type="match status" value="1"/>
</dbReference>
<dbReference type="AlphaFoldDB" id="A0A3Q2E6V8"/>
<dbReference type="PANTHER" id="PTHR10903">
    <property type="entry name" value="GTPASE, IMAP FAMILY MEMBER-RELATED"/>
    <property type="match status" value="1"/>
</dbReference>
<dbReference type="Gene3D" id="3.40.50.300">
    <property type="entry name" value="P-loop containing nucleotide triphosphate hydrolases"/>
    <property type="match status" value="2"/>
</dbReference>
<dbReference type="OMA" id="NTWIIFT"/>
<evidence type="ECO:0000256" key="1">
    <source>
        <dbReference type="ARBA" id="ARBA00008535"/>
    </source>
</evidence>
<dbReference type="Pfam" id="PF04548">
    <property type="entry name" value="AIG1"/>
    <property type="match status" value="2"/>
</dbReference>
<evidence type="ECO:0000313" key="7">
    <source>
        <dbReference type="Proteomes" id="UP000265020"/>
    </source>
</evidence>
<feature type="domain" description="AIG1-type G" evidence="5">
    <location>
        <begin position="184"/>
        <end position="380"/>
    </location>
</feature>
<evidence type="ECO:0000313" key="6">
    <source>
        <dbReference type="Ensembl" id="ENSCVAP00000028038.1"/>
    </source>
</evidence>
<feature type="domain" description="AIG1-type G" evidence="5">
    <location>
        <begin position="1"/>
        <end position="181"/>
    </location>
</feature>
<evidence type="ECO:0000256" key="3">
    <source>
        <dbReference type="ARBA" id="ARBA00023134"/>
    </source>
</evidence>
<comment type="similarity">
    <text evidence="1">Belongs to the TRAFAC class TrmE-Era-EngA-EngB-Septin-like GTPase superfamily. AIG1/Toc34/Toc159-like paraseptin GTPase family. IAN subfamily.</text>
</comment>
<evidence type="ECO:0000256" key="2">
    <source>
        <dbReference type="ARBA" id="ARBA00022741"/>
    </source>
</evidence>
<keyword evidence="3" id="KW-0342">GTP-binding</keyword>
<feature type="compositionally biased region" description="Low complexity" evidence="4">
    <location>
        <begin position="380"/>
        <end position="399"/>
    </location>
</feature>
<feature type="region of interest" description="Disordered" evidence="4">
    <location>
        <begin position="380"/>
        <end position="402"/>
    </location>
</feature>
<name>A0A3Q2E6V8_CYPVA</name>
<evidence type="ECO:0000259" key="5">
    <source>
        <dbReference type="PROSITE" id="PS51720"/>
    </source>
</evidence>
<organism evidence="6 7">
    <name type="scientific">Cyprinodon variegatus</name>
    <name type="common">Sheepshead minnow</name>
    <dbReference type="NCBI Taxonomy" id="28743"/>
    <lineage>
        <taxon>Eukaryota</taxon>
        <taxon>Metazoa</taxon>
        <taxon>Chordata</taxon>
        <taxon>Craniata</taxon>
        <taxon>Vertebrata</taxon>
        <taxon>Euteleostomi</taxon>
        <taxon>Actinopterygii</taxon>
        <taxon>Neopterygii</taxon>
        <taxon>Teleostei</taxon>
        <taxon>Neoteleostei</taxon>
        <taxon>Acanthomorphata</taxon>
        <taxon>Ovalentaria</taxon>
        <taxon>Atherinomorphae</taxon>
        <taxon>Cyprinodontiformes</taxon>
        <taxon>Cyprinodontidae</taxon>
        <taxon>Cyprinodon</taxon>
    </lineage>
</organism>
<dbReference type="Ensembl" id="ENSCVAT00000019667.1">
    <property type="protein sequence ID" value="ENSCVAP00000028038.1"/>
    <property type="gene ID" value="ENSCVAG00000014831.1"/>
</dbReference>
<dbReference type="SUPFAM" id="SSF52540">
    <property type="entry name" value="P-loop containing nucleoside triphosphate hydrolases"/>
    <property type="match status" value="2"/>
</dbReference>
<reference evidence="6" key="1">
    <citation type="submission" date="2025-08" db="UniProtKB">
        <authorList>
            <consortium name="Ensembl"/>
        </authorList>
    </citation>
    <scope>IDENTIFICATION</scope>
</reference>
<protein>
    <recommendedName>
        <fullName evidence="5">AIG1-type G domain-containing protein</fullName>
    </recommendedName>
</protein>
<reference evidence="6" key="2">
    <citation type="submission" date="2025-09" db="UniProtKB">
        <authorList>
            <consortium name="Ensembl"/>
        </authorList>
    </citation>
    <scope>IDENTIFICATION</scope>
</reference>
<keyword evidence="2" id="KW-0547">Nucleotide-binding</keyword>
<dbReference type="STRING" id="28743.ENSCVAP00000028038"/>
<dbReference type="InterPro" id="IPR027417">
    <property type="entry name" value="P-loop_NTPase"/>
</dbReference>
<proteinExistence type="inferred from homology"/>
<evidence type="ECO:0000256" key="4">
    <source>
        <dbReference type="SAM" id="MobiDB-lite"/>
    </source>
</evidence>
<dbReference type="GeneTree" id="ENSGT01140000282522"/>
<sequence>MAQSSIVLLGHTGVGKSASGNTILGKKAFESRRSFKSVTTDIQEETNFVFDRNISVIDTPGILGKDSETKITAYCQERMDSISLFLVVVKVDRFTEEQEKAVEAAIRVIEPYGLERGFLLFAGIDNLDGTLEDFINEDPESPLQSIVERFQRRYLGFNNKNGGPEQVRELLDKSVIPSSVPEILEKRNIVLFGLQGAGKSSSGNTILGSQVFESDCGFNSCTKKCLTHSARIGSQEITLIDTPGLSDFKQSPEEVATAIVNALNEEEIHAFVIVVKIDRVCEAHRDMFQCLPILFGTDALKSTMVLFTYGDGLKGEPIEEKFKDSKEITKLINLCDNRYCVFDNKQPTNRQQVRNFLQKIDKMVELNGVTKCNTLQVMFGSGQNGPSDSGPSNSGLSDSNFEKRYHNSRKDHLSPWERLVLLIMKIRYLIISLFNEPGSSSQPRVSLPVCL</sequence>
<accession>A0A3Q2E6V8</accession>
<dbReference type="GO" id="GO:0005525">
    <property type="term" value="F:GTP binding"/>
    <property type="evidence" value="ECO:0007669"/>
    <property type="project" value="UniProtKB-KW"/>
</dbReference>
<dbReference type="Proteomes" id="UP000265020">
    <property type="component" value="Unassembled WGS sequence"/>
</dbReference>
<keyword evidence="7" id="KW-1185">Reference proteome</keyword>